<dbReference type="AlphaFoldDB" id="A0A2I0KG91"/>
<name>A0A2I0KG91_PUNGR</name>
<evidence type="ECO:0000313" key="2">
    <source>
        <dbReference type="EMBL" id="PKI67517.1"/>
    </source>
</evidence>
<accession>A0A2I0KG91</accession>
<evidence type="ECO:0000313" key="3">
    <source>
        <dbReference type="Proteomes" id="UP000233551"/>
    </source>
</evidence>
<gene>
    <name evidence="2" type="ORF">CRG98_012101</name>
</gene>
<comment type="caution">
    <text evidence="2">The sequence shown here is derived from an EMBL/GenBank/DDBJ whole genome shotgun (WGS) entry which is preliminary data.</text>
</comment>
<reference evidence="2 3" key="1">
    <citation type="submission" date="2017-11" db="EMBL/GenBank/DDBJ databases">
        <title>De-novo sequencing of pomegranate (Punica granatum L.) genome.</title>
        <authorList>
            <person name="Akparov Z."/>
            <person name="Amiraslanov A."/>
            <person name="Hajiyeva S."/>
            <person name="Abbasov M."/>
            <person name="Kaur K."/>
            <person name="Hamwieh A."/>
            <person name="Solovyev V."/>
            <person name="Salamov A."/>
            <person name="Braich B."/>
            <person name="Kosarev P."/>
            <person name="Mahmoud A."/>
            <person name="Hajiyev E."/>
            <person name="Babayeva S."/>
            <person name="Izzatullayeva V."/>
            <person name="Mammadov A."/>
            <person name="Mammadov A."/>
            <person name="Sharifova S."/>
            <person name="Ojaghi J."/>
            <person name="Eynullazada K."/>
            <person name="Bayramov B."/>
            <person name="Abdulazimova A."/>
            <person name="Shahmuradov I."/>
        </authorList>
    </citation>
    <scope>NUCLEOTIDE SEQUENCE [LARGE SCALE GENOMIC DNA]</scope>
    <source>
        <strain evidence="3">cv. AG2017</strain>
        <tissue evidence="2">Leaf</tissue>
    </source>
</reference>
<dbReference type="Proteomes" id="UP000233551">
    <property type="component" value="Unassembled WGS sequence"/>
</dbReference>
<protein>
    <submittedName>
        <fullName evidence="2">Uncharacterized protein</fullName>
    </submittedName>
</protein>
<feature type="region of interest" description="Disordered" evidence="1">
    <location>
        <begin position="1"/>
        <end position="129"/>
    </location>
</feature>
<sequence>MEHARARHQRPSPYTPVPVTSACHHTRARPSSVPVTSATSARHQRHQRSSSSTLAPVTIHTRACLQRPSPAPPAPVTVPANTRHRSSGQDTEDLSRSLPGRPTGSLAFSGFLHNPGRSRDLVDTGYRLR</sequence>
<dbReference type="EMBL" id="PGOL01000597">
    <property type="protein sequence ID" value="PKI67517.1"/>
    <property type="molecule type" value="Genomic_DNA"/>
</dbReference>
<proteinExistence type="predicted"/>
<feature type="compositionally biased region" description="Basic residues" evidence="1">
    <location>
        <begin position="1"/>
        <end position="10"/>
    </location>
</feature>
<organism evidence="2 3">
    <name type="scientific">Punica granatum</name>
    <name type="common">Pomegranate</name>
    <dbReference type="NCBI Taxonomy" id="22663"/>
    <lineage>
        <taxon>Eukaryota</taxon>
        <taxon>Viridiplantae</taxon>
        <taxon>Streptophyta</taxon>
        <taxon>Embryophyta</taxon>
        <taxon>Tracheophyta</taxon>
        <taxon>Spermatophyta</taxon>
        <taxon>Magnoliopsida</taxon>
        <taxon>eudicotyledons</taxon>
        <taxon>Gunneridae</taxon>
        <taxon>Pentapetalae</taxon>
        <taxon>rosids</taxon>
        <taxon>malvids</taxon>
        <taxon>Myrtales</taxon>
        <taxon>Lythraceae</taxon>
        <taxon>Punica</taxon>
    </lineage>
</organism>
<evidence type="ECO:0000256" key="1">
    <source>
        <dbReference type="SAM" id="MobiDB-lite"/>
    </source>
</evidence>
<dbReference type="PROSITE" id="PS51257">
    <property type="entry name" value="PROKAR_LIPOPROTEIN"/>
    <property type="match status" value="1"/>
</dbReference>
<keyword evidence="3" id="KW-1185">Reference proteome</keyword>